<evidence type="ECO:0000256" key="1">
    <source>
        <dbReference type="ARBA" id="ARBA00006547"/>
    </source>
</evidence>
<dbReference type="PANTHER" id="PTHR11786">
    <property type="entry name" value="N-HYDROXYARYLAMINE O-ACETYLTRANSFERASE"/>
    <property type="match status" value="1"/>
</dbReference>
<dbReference type="PANTHER" id="PTHR11786:SF0">
    <property type="entry name" value="ARYLAMINE N-ACETYLTRANSFERASE 4-RELATED"/>
    <property type="match status" value="1"/>
</dbReference>
<reference evidence="3" key="1">
    <citation type="journal article" date="2010" name="FEBS Lett.">
        <title>Comparative genomic and phylogenetic investigation of the xenobiotic metabolizing arylamine N-acetyltransferase enzyme family.</title>
        <authorList>
            <person name="Glenn A.E."/>
            <person name="Karagianni E.P."/>
            <person name="Ulndreaj A."/>
            <person name="Boukouvala S."/>
        </authorList>
    </citation>
    <scope>NUCLEOTIDE SEQUENCE</scope>
    <source>
        <strain evidence="3">PN500</strain>
    </source>
</reference>
<dbReference type="PRINTS" id="PR01543">
    <property type="entry name" value="ANATRNSFRASE"/>
</dbReference>
<keyword evidence="2" id="KW-0012">Acyltransferase</keyword>
<dbReference type="AlphaFoldDB" id="D8FSX7"/>
<accession>D8FSX7</accession>
<dbReference type="InterPro" id="IPR001447">
    <property type="entry name" value="Arylamine_N-AcTrfase"/>
</dbReference>
<evidence type="ECO:0000256" key="2">
    <source>
        <dbReference type="RuleBase" id="RU003452"/>
    </source>
</evidence>
<name>D8FSX7_HETPA</name>
<sequence>MAILSISKNDNNNNNNNSNTEFQKLFLRRINIDENKRIEFEDLPEVMRQFGLNIPFENSDVIGQEPCGITKQYLIEKVLVKNQGGLCYHLNRLMYFFLVECGFHVRQLVATVWNPVTNKSWATPNGHCIAMITYDGNDYLVDVGFGLFLALAPIPFKTVVFSRTGEYRWIPRPTEYGTHSLEWRPSPDNIQRLIHGDTHKEFNSIPLSTILLEPSQGQATISGNSFTITKPNGEKVKELISNEKRQELLETIFKFKKK</sequence>
<evidence type="ECO:0000313" key="3">
    <source>
        <dbReference type="EMBL" id="CBL43367.1"/>
    </source>
</evidence>
<comment type="similarity">
    <text evidence="1 2">Belongs to the arylamine N-acetyltransferase family.</text>
</comment>
<dbReference type="InterPro" id="IPR038765">
    <property type="entry name" value="Papain-like_cys_pep_sf"/>
</dbReference>
<dbReference type="GO" id="GO:0016407">
    <property type="term" value="F:acetyltransferase activity"/>
    <property type="evidence" value="ECO:0007669"/>
    <property type="project" value="InterPro"/>
</dbReference>
<gene>
    <name evidence="3" type="primary">nat2</name>
</gene>
<dbReference type="InterPro" id="IPR053710">
    <property type="entry name" value="Arylamine_NAT_domain_sf"/>
</dbReference>
<proteinExistence type="inferred from homology"/>
<dbReference type="SUPFAM" id="SSF54001">
    <property type="entry name" value="Cysteine proteinases"/>
    <property type="match status" value="1"/>
</dbReference>
<dbReference type="Gene3D" id="3.30.2140.20">
    <property type="match status" value="1"/>
</dbReference>
<dbReference type="EMBL" id="BN001461">
    <property type="protein sequence ID" value="CBL43367.1"/>
    <property type="molecule type" value="Genomic_DNA"/>
</dbReference>
<keyword evidence="2 3" id="KW-0808">Transferase</keyword>
<protein>
    <submittedName>
        <fullName evidence="3">Arylamine N-acetyltransferase 2</fullName>
    </submittedName>
</protein>
<organism evidence="3">
    <name type="scientific">Heterostelium pallidum</name>
    <name type="common">Cellular slime mold</name>
    <name type="synonym">Polysphondylium pallidum</name>
    <dbReference type="NCBI Taxonomy" id="13642"/>
    <lineage>
        <taxon>Eukaryota</taxon>
        <taxon>Amoebozoa</taxon>
        <taxon>Evosea</taxon>
        <taxon>Eumycetozoa</taxon>
        <taxon>Dictyostelia</taxon>
        <taxon>Acytosteliales</taxon>
        <taxon>Acytosteliaceae</taxon>
        <taxon>Heterostelium</taxon>
    </lineage>
</organism>
<dbReference type="Pfam" id="PF00797">
    <property type="entry name" value="Acetyltransf_2"/>
    <property type="match status" value="1"/>
</dbReference>